<evidence type="ECO:0008006" key="4">
    <source>
        <dbReference type="Google" id="ProtNLM"/>
    </source>
</evidence>
<evidence type="ECO:0000313" key="3">
    <source>
        <dbReference type="Proteomes" id="UP000183920"/>
    </source>
</evidence>
<dbReference type="EMBL" id="CVRY01000002">
    <property type="protein sequence ID" value="CRL60106.1"/>
    <property type="molecule type" value="Genomic_DNA"/>
</dbReference>
<dbReference type="AlphaFoldDB" id="A0A0G4Q387"/>
<evidence type="ECO:0000313" key="2">
    <source>
        <dbReference type="EMBL" id="CRL63950.1"/>
    </source>
</evidence>
<proteinExistence type="predicted"/>
<accession>A0A0G4Q387</accession>
<reference evidence="1" key="1">
    <citation type="submission" date="2015-06" db="EMBL/GenBank/DDBJ databases">
        <authorList>
            <person name="Urmite Genomes Urmite Genomes"/>
        </authorList>
    </citation>
    <scope>NUCLEOTIDE SEQUENCE [LARGE SCALE GENOMIC DNA]</scope>
    <source>
        <strain evidence="1">CSUR P1867</strain>
    </source>
</reference>
<evidence type="ECO:0000313" key="1">
    <source>
        <dbReference type="EMBL" id="CRL60106.1"/>
    </source>
</evidence>
<gene>
    <name evidence="1" type="ORF">BN1804_00753</name>
    <name evidence="2" type="ORF">BN1804_02754</name>
</gene>
<dbReference type="RefSeq" id="WP_072063032.1">
    <property type="nucleotide sequence ID" value="NZ_CVRY01000002.1"/>
</dbReference>
<dbReference type="Proteomes" id="UP000183920">
    <property type="component" value="Unassembled WGS sequence"/>
</dbReference>
<dbReference type="EMBL" id="CVRY01000005">
    <property type="protein sequence ID" value="CRL63950.1"/>
    <property type="molecule type" value="Genomic_DNA"/>
</dbReference>
<reference evidence="3" key="2">
    <citation type="submission" date="2015-06" db="EMBL/GenBank/DDBJ databases">
        <authorList>
            <person name="Urmite Genomes"/>
        </authorList>
    </citation>
    <scope>NUCLEOTIDE SEQUENCE [LARGE SCALE GENOMIC DNA]</scope>
    <source>
        <strain evidence="3">CSUR P1867</strain>
    </source>
</reference>
<protein>
    <recommendedName>
        <fullName evidence="4">Phage protein</fullName>
    </recommendedName>
</protein>
<name>A0A0G4Q387_9GAMM</name>
<sequence>MKYHPFSNDMVKAINEGYYLVVASRLDLKSGVVRAHTGVGNIIIAGEVYQGVGQFGAIESVGENMTTSPQQLIMKLSGFDSSLIGEVMNERVRGRNAQLMLVALNEESKPALAEVLFAGQISTIGVTTGEENEIAVTVSNRFERWSYGLPDRFTDESWSKRKNGDRIFRYVAQMADRAIYWGSKKNAPAFIYK</sequence>
<organism evidence="1 3">
    <name type="scientific">Proteus penneri</name>
    <dbReference type="NCBI Taxonomy" id="102862"/>
    <lineage>
        <taxon>Bacteria</taxon>
        <taxon>Pseudomonadati</taxon>
        <taxon>Pseudomonadota</taxon>
        <taxon>Gammaproteobacteria</taxon>
        <taxon>Enterobacterales</taxon>
        <taxon>Morganellaceae</taxon>
        <taxon>Proteus</taxon>
    </lineage>
</organism>